<proteinExistence type="predicted"/>
<dbReference type="STRING" id="1058.SAMN05421783_114116"/>
<dbReference type="EMBL" id="FNNZ01000014">
    <property type="protein sequence ID" value="SDX12028.1"/>
    <property type="molecule type" value="Genomic_DNA"/>
</dbReference>
<dbReference type="AlphaFoldDB" id="A0A1H2Z4U9"/>
<dbReference type="Proteomes" id="UP000198816">
    <property type="component" value="Unassembled WGS sequence"/>
</dbReference>
<keyword evidence="1" id="KW-0812">Transmembrane</keyword>
<sequence length="592" mass="62271">MKRSLRNRQERGAALIIGLILITVASLLAITSMRGSRMQEMMTSNQNNKLISQMAAEAGASELFEWASSLTATQWMSWRNGDLLWDTNRIPTEDGGSPFIGNFGFFWIDPSELTWVVSPNAQVTAQVNGAARRDDVPESLAITRISVVLEAPSAVANAGVSPFEDGVVGCSGINMTGSGQIDSFDSNLGGYDEWYTDISAGEARRNSLRTNVTVRTTQADATGSLSGNAPIYGDLVFTGSNLSLSGGTPVYGNVSAEGNVSANGNIQGTLTAGGNVTFGTASTQGGHVMAGGDAVVQATANPPPSIDAAGKSQWPDWWKWDPKLQALSEKYRSDVDLTIPSLINSGESCDQLELRDPKTDTPGKMFADVWNNPNTLQASEWLKSNCGTKCIDDKAKKLTLTGTGSSTSTIGVSGQQLMLRVDKELTTSGNLAGIRIEGDVTLVVDGNFDLGNNTQLQIAKDASLTLLVTGKTTLSGGSNLLGESPSFVRGDGDSKKAAVQLFSSYKDANNNQPGVFVGGANNSHVAVYAPHTAVRVVGSGEIFGSLRGRYVDIRGSGDVHFDEALDAVTYGTSGGGGQANPAAFRSMVEILP</sequence>
<feature type="domain" description="DUF7305" evidence="3">
    <location>
        <begin position="437"/>
        <end position="566"/>
    </location>
</feature>
<dbReference type="Pfam" id="PF14341">
    <property type="entry name" value="PilX_N"/>
    <property type="match status" value="1"/>
</dbReference>
<evidence type="ECO:0000256" key="1">
    <source>
        <dbReference type="SAM" id="Phobius"/>
    </source>
</evidence>
<evidence type="ECO:0000313" key="4">
    <source>
        <dbReference type="EMBL" id="SDX12028.1"/>
    </source>
</evidence>
<accession>A0A1H2Z4U9</accession>
<evidence type="ECO:0000259" key="2">
    <source>
        <dbReference type="Pfam" id="PF14341"/>
    </source>
</evidence>
<name>A0A1H2Z4U9_THIRO</name>
<feature type="transmembrane region" description="Helical" evidence="1">
    <location>
        <begin position="12"/>
        <end position="33"/>
    </location>
</feature>
<feature type="domain" description="Type 4 fimbrial biogenesis protein PilX N-terminal" evidence="2">
    <location>
        <begin position="11"/>
        <end position="59"/>
    </location>
</feature>
<gene>
    <name evidence="4" type="ORF">SAMN05421783_114116</name>
</gene>
<dbReference type="InterPro" id="IPR025746">
    <property type="entry name" value="PilX_N_dom"/>
</dbReference>
<keyword evidence="1" id="KW-0472">Membrane</keyword>
<reference evidence="5" key="1">
    <citation type="submission" date="2016-10" db="EMBL/GenBank/DDBJ databases">
        <authorList>
            <person name="Varghese N."/>
            <person name="Submissions S."/>
        </authorList>
    </citation>
    <scope>NUCLEOTIDE SEQUENCE [LARGE SCALE GENOMIC DNA]</scope>
    <source>
        <strain evidence="5">DSM 217</strain>
    </source>
</reference>
<keyword evidence="1" id="KW-1133">Transmembrane helix</keyword>
<evidence type="ECO:0000313" key="5">
    <source>
        <dbReference type="Proteomes" id="UP000198816"/>
    </source>
</evidence>
<evidence type="ECO:0000259" key="3">
    <source>
        <dbReference type="Pfam" id="PF23981"/>
    </source>
</evidence>
<dbReference type="InterPro" id="IPR055729">
    <property type="entry name" value="DUF7305"/>
</dbReference>
<dbReference type="Pfam" id="PF23981">
    <property type="entry name" value="DUF7305"/>
    <property type="match status" value="1"/>
</dbReference>
<protein>
    <submittedName>
        <fullName evidence="4">PilX N-terminal</fullName>
    </submittedName>
</protein>
<organism evidence="4 5">
    <name type="scientific">Thiocapsa roseopersicina</name>
    <dbReference type="NCBI Taxonomy" id="1058"/>
    <lineage>
        <taxon>Bacteria</taxon>
        <taxon>Pseudomonadati</taxon>
        <taxon>Pseudomonadota</taxon>
        <taxon>Gammaproteobacteria</taxon>
        <taxon>Chromatiales</taxon>
        <taxon>Chromatiaceae</taxon>
        <taxon>Thiocapsa</taxon>
    </lineage>
</organism>
<keyword evidence="5" id="KW-1185">Reference proteome</keyword>